<reference evidence="2 3" key="1">
    <citation type="submission" date="2017-08" db="EMBL/GenBank/DDBJ databases">
        <title>USMARCv1.0.</title>
        <authorList>
            <person name="Hannum G.I."/>
            <person name="Koren S."/>
            <person name="Schroeder S.G."/>
            <person name="Chin S.C."/>
            <person name="Nonneman D.J."/>
            <person name="Becker S.A."/>
            <person name="Rosen B.D."/>
            <person name="Bickhart D.M."/>
            <person name="Putnam N.H."/>
            <person name="Green R.E."/>
            <person name="Tuggle C.K."/>
            <person name="Liu H."/>
            <person name="Rohrer G.A."/>
            <person name="Warr A."/>
            <person name="Hall R."/>
            <person name="Kim K."/>
            <person name="Hume D.A."/>
            <person name="Talbot R."/>
            <person name="Chow W."/>
            <person name="Howe K."/>
            <person name="Schwartz A.S."/>
            <person name="Watson M."/>
            <person name="Archibald A.L."/>
            <person name="Phillippy A.M."/>
            <person name="Smith T.P.L."/>
        </authorList>
    </citation>
    <scope>NUCLEOTIDE SEQUENCE [LARGE SCALE GENOMIC DNA]</scope>
</reference>
<dbReference type="Ensembl" id="ENSSSCT00025037635.1">
    <property type="protein sequence ID" value="ENSSSCP00025015799.1"/>
    <property type="gene ID" value="ENSSSCG00025027758.1"/>
</dbReference>
<dbReference type="PANTHER" id="PTHR28457">
    <property type="entry name" value="COILED-COIL DOMAIN-CONTAINING PROTEIN 189"/>
    <property type="match status" value="1"/>
</dbReference>
<feature type="region of interest" description="Disordered" evidence="1">
    <location>
        <begin position="261"/>
        <end position="292"/>
    </location>
</feature>
<accession>A0A4X1V9W5</accession>
<dbReference type="AlphaFoldDB" id="A0A4X1V9W5"/>
<proteinExistence type="predicted"/>
<dbReference type="Ensembl" id="ENSSSCT00055015466.1">
    <property type="protein sequence ID" value="ENSSSCP00055012154.1"/>
    <property type="gene ID" value="ENSSSCG00055007921.1"/>
</dbReference>
<dbReference type="Proteomes" id="UP000694727">
    <property type="component" value="Unplaced"/>
</dbReference>
<name>A0A4X1V9W5_PIG</name>
<organism evidence="2 3">
    <name type="scientific">Sus scrofa</name>
    <name type="common">Pig</name>
    <dbReference type="NCBI Taxonomy" id="9823"/>
    <lineage>
        <taxon>Eukaryota</taxon>
        <taxon>Metazoa</taxon>
        <taxon>Chordata</taxon>
        <taxon>Craniata</taxon>
        <taxon>Vertebrata</taxon>
        <taxon>Euteleostomi</taxon>
        <taxon>Mammalia</taxon>
        <taxon>Eutheria</taxon>
        <taxon>Laurasiatheria</taxon>
        <taxon>Artiodactyla</taxon>
        <taxon>Suina</taxon>
        <taxon>Suidae</taxon>
        <taxon>Sus</taxon>
    </lineage>
</organism>
<dbReference type="PANTHER" id="PTHR28457:SF2">
    <property type="entry name" value="SIMILAR TO 4930578I06RIK PROTEIN"/>
    <property type="match status" value="1"/>
</dbReference>
<dbReference type="Proteomes" id="UP000694725">
    <property type="component" value="Unplaced"/>
</dbReference>
<feature type="compositionally biased region" description="Polar residues" evidence="1">
    <location>
        <begin position="265"/>
        <end position="276"/>
    </location>
</feature>
<dbReference type="Proteomes" id="UP000314985">
    <property type="component" value="Chromosome 14"/>
</dbReference>
<dbReference type="InterPro" id="IPR032727">
    <property type="entry name" value="CLAMP"/>
</dbReference>
<reference evidence="2" key="2">
    <citation type="submission" date="2025-05" db="UniProtKB">
        <authorList>
            <consortium name="Ensembl"/>
        </authorList>
    </citation>
    <scope>IDENTIFICATION</scope>
</reference>
<dbReference type="Ensembl" id="ENSSSCT00065063988.1">
    <property type="protein sequence ID" value="ENSSSCP00065027722.1"/>
    <property type="gene ID" value="ENSSSCG00065046773.1"/>
</dbReference>
<evidence type="ECO:0008006" key="4">
    <source>
        <dbReference type="Google" id="ProtNLM"/>
    </source>
</evidence>
<dbReference type="Ensembl" id="ENSSSCT00070044622.1">
    <property type="protein sequence ID" value="ENSSSCP00070037595.1"/>
    <property type="gene ID" value="ENSSSCG00070022458.1"/>
</dbReference>
<evidence type="ECO:0000313" key="3">
    <source>
        <dbReference type="Proteomes" id="UP000314985"/>
    </source>
</evidence>
<feature type="compositionally biased region" description="Basic residues" evidence="1">
    <location>
        <begin position="280"/>
        <end position="292"/>
    </location>
</feature>
<evidence type="ECO:0000256" key="1">
    <source>
        <dbReference type="SAM" id="MobiDB-lite"/>
    </source>
</evidence>
<dbReference type="Proteomes" id="UP000694724">
    <property type="component" value="Unplaced"/>
</dbReference>
<dbReference type="Pfam" id="PF14769">
    <property type="entry name" value="CLAMP"/>
    <property type="match status" value="1"/>
</dbReference>
<sequence>MALLTPQGVKKVFQFQKPEGREHLRRLLNWEEFDELRDSRRSILLDTLYESIIFAVGKGFPWVEVAKVVKFTEELLKETKGCSITEAVTILGNKLRDYQGQFNTTHLLALCDYFYNTFICHYKLYQYVLGQEQDVNLTVMHLEVCAPPQPRPLAEGKDREIWKQEQQVAELSAAEVQKRTNMLLLKEELRLEQEHLRQETLSAVPAEQALKREELENLINEAIHVQIECLKELLQYEIQITFDILDLRLQKKTLTLNAPVPSLLPITSQPGQNEALKSSKANKGKKEKAKKK</sequence>
<protein>
    <recommendedName>
        <fullName evidence="4">4930578I06Rik protein</fullName>
    </recommendedName>
</protein>
<evidence type="ECO:0000313" key="2">
    <source>
        <dbReference type="Ensembl" id="ENSSSCP00070037595.1"/>
    </source>
</evidence>